<dbReference type="RefSeq" id="XP_068138816.1">
    <property type="nucleotide sequence ID" value="XM_068282715.1"/>
</dbReference>
<evidence type="ECO:0000313" key="1">
    <source>
        <dbReference type="EMBL" id="AOW04097.1"/>
    </source>
</evidence>
<organism evidence="1 2">
    <name type="scientific">Yarrowia lipolytica</name>
    <name type="common">Candida lipolytica</name>
    <dbReference type="NCBI Taxonomy" id="4952"/>
    <lineage>
        <taxon>Eukaryota</taxon>
        <taxon>Fungi</taxon>
        <taxon>Dikarya</taxon>
        <taxon>Ascomycota</taxon>
        <taxon>Saccharomycotina</taxon>
        <taxon>Dipodascomycetes</taxon>
        <taxon>Dipodascales</taxon>
        <taxon>Dipodascales incertae sedis</taxon>
        <taxon>Yarrowia</taxon>
    </lineage>
</organism>
<dbReference type="EMBL" id="CP017556">
    <property type="protein sequence ID" value="AOW04097.1"/>
    <property type="molecule type" value="Genomic_DNA"/>
</dbReference>
<proteinExistence type="predicted"/>
<accession>A0A1D8NEN1</accession>
<gene>
    <name evidence="1" type="ORF">YALI1_D18566g</name>
</gene>
<dbReference type="GeneID" id="94583326"/>
<evidence type="ECO:0000313" key="2">
    <source>
        <dbReference type="Proteomes" id="UP000182444"/>
    </source>
</evidence>
<protein>
    <submittedName>
        <fullName evidence="1">Uncharacterized protein</fullName>
    </submittedName>
</protein>
<dbReference type="Proteomes" id="UP000182444">
    <property type="component" value="Chromosome 1D"/>
</dbReference>
<dbReference type="VEuPathDB" id="FungiDB:YALI1_D18566g"/>
<reference evidence="1 2" key="1">
    <citation type="journal article" date="2016" name="PLoS ONE">
        <title>Sequence Assembly of Yarrowia lipolytica Strain W29/CLIB89 Shows Transposable Element Diversity.</title>
        <authorList>
            <person name="Magnan C."/>
            <person name="Yu J."/>
            <person name="Chang I."/>
            <person name="Jahn E."/>
            <person name="Kanomata Y."/>
            <person name="Wu J."/>
            <person name="Zeller M."/>
            <person name="Oakes M."/>
            <person name="Baldi P."/>
            <person name="Sandmeyer S."/>
        </authorList>
    </citation>
    <scope>NUCLEOTIDE SEQUENCE [LARGE SCALE GENOMIC DNA]</scope>
    <source>
        <strain evidence="2">CLIB89(W29)</strain>
    </source>
</reference>
<dbReference type="AlphaFoldDB" id="A0A1D8NEN1"/>
<sequence>MYSIFLSYWNKISVQPMKIHTLKCCCSQTVHAVPGRDLTEVVFCHPYLHRYRSPTSFHQVLTSFIRRHILSPFLSGDVRNLKSDCDATFYPANMVKYELASLLVNCAHNWLSAARTAGLPWAFSLGFYKTSLQSEGTFVSILGGDDLKRLINTSFRAEEKPLGTVSQS</sequence>
<name>A0A1D8NEN1_YARLL</name>